<organism evidence="2 3">
    <name type="scientific">Sphingomonas glaciei</name>
    <dbReference type="NCBI Taxonomy" id="2938948"/>
    <lineage>
        <taxon>Bacteria</taxon>
        <taxon>Pseudomonadati</taxon>
        <taxon>Pseudomonadota</taxon>
        <taxon>Alphaproteobacteria</taxon>
        <taxon>Sphingomonadales</taxon>
        <taxon>Sphingomonadaceae</taxon>
        <taxon>Sphingomonas</taxon>
    </lineage>
</organism>
<name>A0ABY5MWI5_9SPHN</name>
<proteinExistence type="predicted"/>
<keyword evidence="3" id="KW-1185">Reference proteome</keyword>
<feature type="transmembrane region" description="Helical" evidence="1">
    <location>
        <begin position="201"/>
        <end position="223"/>
    </location>
</feature>
<keyword evidence="1" id="KW-1133">Transmembrane helix</keyword>
<feature type="transmembrane region" description="Helical" evidence="1">
    <location>
        <begin position="73"/>
        <end position="92"/>
    </location>
</feature>
<accession>A0ABY5MWI5</accession>
<feature type="transmembrane region" description="Helical" evidence="1">
    <location>
        <begin position="235"/>
        <end position="254"/>
    </location>
</feature>
<reference evidence="2 3" key="1">
    <citation type="submission" date="2022-05" db="EMBL/GenBank/DDBJ databases">
        <title>S8-45 Sphingomonas ultraviolaceadurans.</title>
        <authorList>
            <person name="Liu Y."/>
        </authorList>
    </citation>
    <scope>NUCLEOTIDE SEQUENCE [LARGE SCALE GENOMIC DNA]</scope>
    <source>
        <strain evidence="2 3">S8-45</strain>
    </source>
</reference>
<dbReference type="EMBL" id="CP097253">
    <property type="protein sequence ID" value="UUR08818.1"/>
    <property type="molecule type" value="Genomic_DNA"/>
</dbReference>
<dbReference type="RefSeq" id="WP_249504589.1">
    <property type="nucleotide sequence ID" value="NZ_CP097253.1"/>
</dbReference>
<gene>
    <name evidence="2" type="ORF">M1K48_04060</name>
</gene>
<dbReference type="Proteomes" id="UP000831921">
    <property type="component" value="Chromosome"/>
</dbReference>
<feature type="transmembrane region" description="Helical" evidence="1">
    <location>
        <begin position="138"/>
        <end position="158"/>
    </location>
</feature>
<feature type="transmembrane region" description="Helical" evidence="1">
    <location>
        <begin position="34"/>
        <end position="52"/>
    </location>
</feature>
<evidence type="ECO:0000313" key="3">
    <source>
        <dbReference type="Proteomes" id="UP000831921"/>
    </source>
</evidence>
<protein>
    <recommendedName>
        <fullName evidence="4">DUF2306 domain-containing protein</fullName>
    </recommendedName>
</protein>
<evidence type="ECO:0000256" key="1">
    <source>
        <dbReference type="SAM" id="Phobius"/>
    </source>
</evidence>
<feature type="transmembrane region" description="Helical" evidence="1">
    <location>
        <begin position="104"/>
        <end position="126"/>
    </location>
</feature>
<evidence type="ECO:0000313" key="2">
    <source>
        <dbReference type="EMBL" id="UUR08818.1"/>
    </source>
</evidence>
<keyword evidence="1" id="KW-0472">Membrane</keyword>
<keyword evidence="1" id="KW-0812">Transmembrane</keyword>
<feature type="transmembrane region" description="Helical" evidence="1">
    <location>
        <begin position="7"/>
        <end position="28"/>
    </location>
</feature>
<sequence>MPYRHAYWYVLGLIPLIALAFWPSYWSVLPSTTWQFHAHGITAFAWLMLLAAQSWTIQHGDRDTHRLAGMGSLVLFPLFLAGGAALFFGMAAKMVAGSEFHVLYAARLAWLDIPSVAMMIVFYHQALRHRRKVKLHSAYMLATVIALLPPILGRLSGIPLGVRGPGTFHLLYPGFIAGQLIAAAAALLIARGRGADGRPWLWAAFLSTLGALAFATIGGMPLWRDFYAAMADVPPVPIMIAAAAFGGLVAWSGWNAGKRQASRGALPA</sequence>
<evidence type="ECO:0008006" key="4">
    <source>
        <dbReference type="Google" id="ProtNLM"/>
    </source>
</evidence>
<feature type="transmembrane region" description="Helical" evidence="1">
    <location>
        <begin position="170"/>
        <end position="189"/>
    </location>
</feature>